<keyword evidence="5 6" id="KW-0472">Membrane</keyword>
<dbReference type="HOGENOM" id="CLU_684590_0_0_9"/>
<dbReference type="KEGG" id="ccb:Clocel_0961"/>
<keyword evidence="8" id="KW-1185">Reference proteome</keyword>
<feature type="transmembrane region" description="Helical" evidence="6">
    <location>
        <begin position="214"/>
        <end position="235"/>
    </location>
</feature>
<dbReference type="eggNOG" id="COG2244">
    <property type="taxonomic scope" value="Bacteria"/>
</dbReference>
<dbReference type="PANTHER" id="PTHR30250:SF11">
    <property type="entry name" value="O-ANTIGEN TRANSPORTER-RELATED"/>
    <property type="match status" value="1"/>
</dbReference>
<dbReference type="AlphaFoldDB" id="D9STB2"/>
<reference evidence="7 8" key="1">
    <citation type="submission" date="2010-08" db="EMBL/GenBank/DDBJ databases">
        <title>Complete sequence of Clostridium cellulovorans 743B.</title>
        <authorList>
            <consortium name="US DOE Joint Genome Institute"/>
            <person name="Lucas S."/>
            <person name="Copeland A."/>
            <person name="Lapidus A."/>
            <person name="Cheng J.-F."/>
            <person name="Bruce D."/>
            <person name="Goodwin L."/>
            <person name="Pitluck S."/>
            <person name="Chertkov O."/>
            <person name="Detter J.C."/>
            <person name="Han C."/>
            <person name="Tapia R."/>
            <person name="Land M."/>
            <person name="Hauser L."/>
            <person name="Chang Y.-J."/>
            <person name="Jeffries C."/>
            <person name="Kyrpides N."/>
            <person name="Ivanova N."/>
            <person name="Mikhailova N."/>
            <person name="Hemme C.L."/>
            <person name="Woyke T."/>
        </authorList>
    </citation>
    <scope>NUCLEOTIDE SEQUENCE [LARGE SCALE GENOMIC DNA]</scope>
    <source>
        <strain evidence="8">ATCC 35296 / DSM 3052 / OCM 3 / 743B</strain>
    </source>
</reference>
<feature type="transmembrane region" description="Helical" evidence="6">
    <location>
        <begin position="43"/>
        <end position="64"/>
    </location>
</feature>
<evidence type="ECO:0000313" key="7">
    <source>
        <dbReference type="EMBL" id="ADL50727.1"/>
    </source>
</evidence>
<dbReference type="EMBL" id="CP002160">
    <property type="protein sequence ID" value="ADL50727.1"/>
    <property type="molecule type" value="Genomic_DNA"/>
</dbReference>
<dbReference type="OrthoDB" id="1902605at2"/>
<evidence type="ECO:0000256" key="6">
    <source>
        <dbReference type="SAM" id="Phobius"/>
    </source>
</evidence>
<feature type="transmembrane region" description="Helical" evidence="6">
    <location>
        <begin position="287"/>
        <end position="306"/>
    </location>
</feature>
<evidence type="ECO:0000256" key="4">
    <source>
        <dbReference type="ARBA" id="ARBA00022989"/>
    </source>
</evidence>
<dbReference type="Proteomes" id="UP000002730">
    <property type="component" value="Chromosome"/>
</dbReference>
<dbReference type="PANTHER" id="PTHR30250">
    <property type="entry name" value="PST FAMILY PREDICTED COLANIC ACID TRANSPORTER"/>
    <property type="match status" value="1"/>
</dbReference>
<evidence type="ECO:0000256" key="3">
    <source>
        <dbReference type="ARBA" id="ARBA00022692"/>
    </source>
</evidence>
<feature type="transmembrane region" description="Helical" evidence="6">
    <location>
        <begin position="12"/>
        <end position="37"/>
    </location>
</feature>
<proteinExistence type="predicted"/>
<sequence length="411" mass="46620">MKRGISKKHQALVFPILDIALNGLNYFFHIFISWYFIPEKYGTLNSLLSLLAILLVGGIAFQTFTAKSTAESGLSISNTINIIKTAIYFNASAAIILILNIVFMKNFTRASYLSVLLIIIIFLVNVMLSVFRGMFQGTGEFLNLNKSFYCEVSFKILYLFAFLKKYPSINTVLLSILFGMLVAIVYGFIKNRNRLNFNINFLEIVSVKKEAIKLLKIFIVNFFFYFFTSIDMLMVNYFLPEKAGVFAVILKYNQILQFATFSILTVFITILSKNINNKPEFVKKASLAASIIGGISFVAIILYNYVLPPTVGLFFGTAYSEAGKYLVFGLIPYIFMVFSFLIININVVLEKTRYIGVLLIATIIITSLLFNFHSSIKSILIVESVFYFLLMLVLLLQLKFETSERSCQNGD</sequence>
<feature type="transmembrane region" description="Helical" evidence="6">
    <location>
        <begin position="169"/>
        <end position="189"/>
    </location>
</feature>
<evidence type="ECO:0000256" key="5">
    <source>
        <dbReference type="ARBA" id="ARBA00023136"/>
    </source>
</evidence>
<feature type="transmembrane region" description="Helical" evidence="6">
    <location>
        <begin position="255"/>
        <end position="275"/>
    </location>
</feature>
<evidence type="ECO:0000256" key="1">
    <source>
        <dbReference type="ARBA" id="ARBA00004651"/>
    </source>
</evidence>
<evidence type="ECO:0000313" key="8">
    <source>
        <dbReference type="Proteomes" id="UP000002730"/>
    </source>
</evidence>
<keyword evidence="3 6" id="KW-0812">Transmembrane</keyword>
<feature type="transmembrane region" description="Helical" evidence="6">
    <location>
        <begin position="326"/>
        <end position="347"/>
    </location>
</feature>
<feature type="transmembrane region" description="Helical" evidence="6">
    <location>
        <begin position="378"/>
        <end position="396"/>
    </location>
</feature>
<dbReference type="STRING" id="573061.Clocel_0961"/>
<dbReference type="InterPro" id="IPR050833">
    <property type="entry name" value="Poly_Biosynth_Transport"/>
</dbReference>
<feature type="transmembrane region" description="Helical" evidence="6">
    <location>
        <begin position="354"/>
        <end position="372"/>
    </location>
</feature>
<keyword evidence="2" id="KW-1003">Cell membrane</keyword>
<comment type="subcellular location">
    <subcellularLocation>
        <location evidence="1">Cell membrane</location>
        <topology evidence="1">Multi-pass membrane protein</topology>
    </subcellularLocation>
</comment>
<keyword evidence="4 6" id="KW-1133">Transmembrane helix</keyword>
<dbReference type="RefSeq" id="WP_010076427.1">
    <property type="nucleotide sequence ID" value="NC_014393.1"/>
</dbReference>
<accession>D9STB2</accession>
<dbReference type="GO" id="GO:0005886">
    <property type="term" value="C:plasma membrane"/>
    <property type="evidence" value="ECO:0007669"/>
    <property type="project" value="UniProtKB-SubCell"/>
</dbReference>
<feature type="transmembrane region" description="Helical" evidence="6">
    <location>
        <begin position="110"/>
        <end position="135"/>
    </location>
</feature>
<name>D9STB2_CLOC7</name>
<protein>
    <submittedName>
        <fullName evidence="7">Polysaccharide biosynthesis protein</fullName>
    </submittedName>
</protein>
<feature type="transmembrane region" description="Helical" evidence="6">
    <location>
        <begin position="85"/>
        <end position="104"/>
    </location>
</feature>
<gene>
    <name evidence="7" type="ordered locus">Clocel_0961</name>
</gene>
<evidence type="ECO:0000256" key="2">
    <source>
        <dbReference type="ARBA" id="ARBA00022475"/>
    </source>
</evidence>
<organism evidence="7 8">
    <name type="scientific">Clostridium cellulovorans (strain ATCC 35296 / DSM 3052 / OCM 3 / 743B)</name>
    <dbReference type="NCBI Taxonomy" id="573061"/>
    <lineage>
        <taxon>Bacteria</taxon>
        <taxon>Bacillati</taxon>
        <taxon>Bacillota</taxon>
        <taxon>Clostridia</taxon>
        <taxon>Eubacteriales</taxon>
        <taxon>Clostridiaceae</taxon>
        <taxon>Clostridium</taxon>
    </lineage>
</organism>